<evidence type="ECO:0000313" key="2">
    <source>
        <dbReference type="Proteomes" id="UP000789423"/>
    </source>
</evidence>
<accession>A0ABN8A3A0</accession>
<name>A0ABN8A3A0_9BACI</name>
<dbReference type="EMBL" id="CAKJTI010000052">
    <property type="protein sequence ID" value="CAG9615062.1"/>
    <property type="molecule type" value="Genomic_DNA"/>
</dbReference>
<gene>
    <name evidence="1" type="ORF">BACCIP111899_04298</name>
</gene>
<proteinExistence type="predicted"/>
<reference evidence="1 2" key="1">
    <citation type="submission" date="2021-10" db="EMBL/GenBank/DDBJ databases">
        <authorList>
            <person name="Criscuolo A."/>
        </authorList>
    </citation>
    <scope>NUCLEOTIDE SEQUENCE [LARGE SCALE GENOMIC DNA]</scope>
    <source>
        <strain evidence="2">CIP 111899</strain>
    </source>
</reference>
<keyword evidence="2" id="KW-1185">Reference proteome</keyword>
<sequence>MNQFVNMKRDFKVLVGEPHYITIEENNTVSLTKEQITEVVQYWVETATKKEVLHLHFVVSLKSPNYAHYDEVFQRLQFQHQKSCVTVLKDLSDVKNVEVPFTLRTIDEVGESAF</sequence>
<dbReference type="RefSeq" id="WP_230576980.1">
    <property type="nucleotide sequence ID" value="NZ_CAKJTI010000052.1"/>
</dbReference>
<organism evidence="1 2">
    <name type="scientific">Bacillus rhizoplanae</name>
    <dbReference type="NCBI Taxonomy" id="2880966"/>
    <lineage>
        <taxon>Bacteria</taxon>
        <taxon>Bacillati</taxon>
        <taxon>Bacillota</taxon>
        <taxon>Bacilli</taxon>
        <taxon>Bacillales</taxon>
        <taxon>Bacillaceae</taxon>
        <taxon>Bacillus</taxon>
    </lineage>
</organism>
<evidence type="ECO:0000313" key="1">
    <source>
        <dbReference type="EMBL" id="CAG9615062.1"/>
    </source>
</evidence>
<protein>
    <submittedName>
        <fullName evidence="1">Uncharacterized protein</fullName>
    </submittedName>
</protein>
<dbReference type="Proteomes" id="UP000789423">
    <property type="component" value="Unassembled WGS sequence"/>
</dbReference>
<comment type="caution">
    <text evidence="1">The sequence shown here is derived from an EMBL/GenBank/DDBJ whole genome shotgun (WGS) entry which is preliminary data.</text>
</comment>